<evidence type="ECO:0000313" key="3">
    <source>
        <dbReference type="Proteomes" id="UP000605361"/>
    </source>
</evidence>
<proteinExistence type="predicted"/>
<protein>
    <submittedName>
        <fullName evidence="2">Uncharacterized protein</fullName>
    </submittedName>
</protein>
<accession>A0A931ADK4</accession>
<sequence length="220" mass="23063">MGTTTNFDLPYPESSSTPNGPAQIKALAEAVDNLLIPLDAPAEFASNLEVVGNLGVQGDTFVEALEATSVTTTNLEATNVTVGSQDWTGEWMDFDPNWTSASGASPDIGNGTLTARYMQLGKTVFFNIYLAGGSTTVWGGGFWQFSLPVQANNSFTAACSYRDNSIPLNVAGSADIRNNPGGTNAIIRSNVPTGAAVSNTIPFTWATADTYKVTGVYEAA</sequence>
<keyword evidence="3" id="KW-1185">Reference proteome</keyword>
<evidence type="ECO:0000313" key="2">
    <source>
        <dbReference type="EMBL" id="MBF8189129.1"/>
    </source>
</evidence>
<reference evidence="2" key="1">
    <citation type="submission" date="2020-11" db="EMBL/GenBank/DDBJ databases">
        <title>Whole-genome analyses of Nonomuraea sp. K274.</title>
        <authorList>
            <person name="Veyisoglu A."/>
        </authorList>
    </citation>
    <scope>NUCLEOTIDE SEQUENCE</scope>
    <source>
        <strain evidence="2">K274</strain>
    </source>
</reference>
<gene>
    <name evidence="2" type="ORF">ITP53_26035</name>
</gene>
<dbReference type="Proteomes" id="UP000605361">
    <property type="component" value="Unassembled WGS sequence"/>
</dbReference>
<comment type="caution">
    <text evidence="2">The sequence shown here is derived from an EMBL/GenBank/DDBJ whole genome shotgun (WGS) entry which is preliminary data.</text>
</comment>
<name>A0A931ADK4_9ACTN</name>
<organism evidence="2 3">
    <name type="scientific">Nonomuraea cypriaca</name>
    <dbReference type="NCBI Taxonomy" id="1187855"/>
    <lineage>
        <taxon>Bacteria</taxon>
        <taxon>Bacillati</taxon>
        <taxon>Actinomycetota</taxon>
        <taxon>Actinomycetes</taxon>
        <taxon>Streptosporangiales</taxon>
        <taxon>Streptosporangiaceae</taxon>
        <taxon>Nonomuraea</taxon>
    </lineage>
</organism>
<dbReference type="EMBL" id="JADOGI010000083">
    <property type="protein sequence ID" value="MBF8189129.1"/>
    <property type="molecule type" value="Genomic_DNA"/>
</dbReference>
<feature type="compositionally biased region" description="Polar residues" evidence="1">
    <location>
        <begin position="1"/>
        <end position="20"/>
    </location>
</feature>
<feature type="region of interest" description="Disordered" evidence="1">
    <location>
        <begin position="1"/>
        <end position="21"/>
    </location>
</feature>
<dbReference type="AlphaFoldDB" id="A0A931ADK4"/>
<evidence type="ECO:0000256" key="1">
    <source>
        <dbReference type="SAM" id="MobiDB-lite"/>
    </source>
</evidence>
<dbReference type="RefSeq" id="WP_195898070.1">
    <property type="nucleotide sequence ID" value="NZ_JADOGI010000083.1"/>
</dbReference>